<proteinExistence type="predicted"/>
<dbReference type="InterPro" id="IPR015001">
    <property type="entry name" value="DUF1850"/>
</dbReference>
<evidence type="ECO:0000313" key="2">
    <source>
        <dbReference type="EMBL" id="MBA2132731.1"/>
    </source>
</evidence>
<keyword evidence="1" id="KW-0472">Membrane</keyword>
<feature type="transmembrane region" description="Helical" evidence="1">
    <location>
        <begin position="7"/>
        <end position="29"/>
    </location>
</feature>
<evidence type="ECO:0000313" key="3">
    <source>
        <dbReference type="Proteomes" id="UP000657177"/>
    </source>
</evidence>
<keyword evidence="1" id="KW-0812">Transmembrane</keyword>
<keyword evidence="3" id="KW-1185">Reference proteome</keyword>
<organism evidence="2 3">
    <name type="scientific">Capillibacterium thermochitinicola</name>
    <dbReference type="NCBI Taxonomy" id="2699427"/>
    <lineage>
        <taxon>Bacteria</taxon>
        <taxon>Bacillati</taxon>
        <taxon>Bacillota</taxon>
        <taxon>Capillibacterium</taxon>
    </lineage>
</organism>
<dbReference type="Proteomes" id="UP000657177">
    <property type="component" value="Unassembled WGS sequence"/>
</dbReference>
<dbReference type="EMBL" id="JAAKDE010000007">
    <property type="protein sequence ID" value="MBA2132731.1"/>
    <property type="molecule type" value="Genomic_DNA"/>
</dbReference>
<sequence length="176" mass="19635">MSWKNRLTGAAIVVTILTITALVFLFYVFSVPCLILRNGETGRVIRVFPVAEGDEFAVTFIHSVNQSPVTDVYQIRKDGIYVIRTIYYAFGAGVQSELAEGQSLEYGMDGAMIVSGFNRRLNPLSYIVGTVSDHTLQIGGEEISLREICGRNTTVHFVRGRRLIPFRFRPSPRTGL</sequence>
<protein>
    <submittedName>
        <fullName evidence="2">DUF1850 domain-containing protein</fullName>
    </submittedName>
</protein>
<dbReference type="RefSeq" id="WP_181339183.1">
    <property type="nucleotide sequence ID" value="NZ_JAAKDE010000007.1"/>
</dbReference>
<comment type="caution">
    <text evidence="2">The sequence shown here is derived from an EMBL/GenBank/DDBJ whole genome shotgun (WGS) entry which is preliminary data.</text>
</comment>
<keyword evidence="1" id="KW-1133">Transmembrane helix</keyword>
<accession>A0A8J6HZL5</accession>
<dbReference type="Pfam" id="PF08905">
    <property type="entry name" value="DUF1850"/>
    <property type="match status" value="1"/>
</dbReference>
<name>A0A8J6HZL5_9FIRM</name>
<dbReference type="AlphaFoldDB" id="A0A8J6HZL5"/>
<gene>
    <name evidence="2" type="ORF">G5B42_04130</name>
</gene>
<evidence type="ECO:0000256" key="1">
    <source>
        <dbReference type="SAM" id="Phobius"/>
    </source>
</evidence>
<reference evidence="2" key="1">
    <citation type="submission" date="2020-06" db="EMBL/GenBank/DDBJ databases">
        <title>Novel chitinolytic bacterium.</title>
        <authorList>
            <person name="Ungkulpasvich U."/>
            <person name="Kosugi A."/>
            <person name="Uke A."/>
        </authorList>
    </citation>
    <scope>NUCLEOTIDE SEQUENCE</scope>
    <source>
        <strain evidence="2">UUS1-1</strain>
    </source>
</reference>